<dbReference type="AlphaFoldDB" id="A4VB08"/>
<keyword evidence="3" id="KW-0479">Metal-binding</keyword>
<dbReference type="GO" id="GO:0001725">
    <property type="term" value="C:stress fiber"/>
    <property type="evidence" value="ECO:0007669"/>
    <property type="project" value="TreeGrafter"/>
</dbReference>
<evidence type="ECO:0000256" key="2">
    <source>
        <dbReference type="ARBA" id="ARBA00022490"/>
    </source>
</evidence>
<dbReference type="InterPro" id="IPR050604">
    <property type="entry name" value="PDZ-LIM_domain"/>
</dbReference>
<dbReference type="Gene3D" id="2.30.42.10">
    <property type="match status" value="1"/>
</dbReference>
<dbReference type="SUPFAM" id="SSF50156">
    <property type="entry name" value="PDZ domain-like"/>
    <property type="match status" value="1"/>
</dbReference>
<accession>A4VB08</accession>
<dbReference type="GO" id="GO:0051371">
    <property type="term" value="F:muscle alpha-actinin binding"/>
    <property type="evidence" value="ECO:0007669"/>
    <property type="project" value="TreeGrafter"/>
</dbReference>
<dbReference type="Pfam" id="PF00595">
    <property type="entry name" value="PDZ"/>
    <property type="match status" value="1"/>
</dbReference>
<dbReference type="InterPro" id="IPR036034">
    <property type="entry name" value="PDZ_sf"/>
</dbReference>
<dbReference type="SMART" id="SM00228">
    <property type="entry name" value="PDZ"/>
    <property type="match status" value="1"/>
</dbReference>
<proteinExistence type="evidence at transcript level"/>
<dbReference type="GO" id="GO:0030036">
    <property type="term" value="P:actin cytoskeleton organization"/>
    <property type="evidence" value="ECO:0007669"/>
    <property type="project" value="TreeGrafter"/>
</dbReference>
<keyword evidence="3" id="KW-0862">Zinc</keyword>
<name>A4VB08_PLADU</name>
<dbReference type="GO" id="GO:0061061">
    <property type="term" value="P:muscle structure development"/>
    <property type="evidence" value="ECO:0007669"/>
    <property type="project" value="TreeGrafter"/>
</dbReference>
<dbReference type="EMBL" id="AM697691">
    <property type="protein sequence ID" value="CAM91779.1"/>
    <property type="molecule type" value="mRNA"/>
</dbReference>
<dbReference type="GO" id="GO:0003779">
    <property type="term" value="F:actin binding"/>
    <property type="evidence" value="ECO:0007669"/>
    <property type="project" value="TreeGrafter"/>
</dbReference>
<dbReference type="PANTHER" id="PTHR24214">
    <property type="entry name" value="PDZ AND LIM DOMAIN PROTEIN ZASP"/>
    <property type="match status" value="1"/>
</dbReference>
<evidence type="ECO:0000313" key="5">
    <source>
        <dbReference type="EMBL" id="CAM91779.1"/>
    </source>
</evidence>
<dbReference type="GO" id="GO:0031941">
    <property type="term" value="C:filamentous actin"/>
    <property type="evidence" value="ECO:0007669"/>
    <property type="project" value="TreeGrafter"/>
</dbReference>
<reference evidence="5" key="1">
    <citation type="submission" date="2007-04" db="EMBL/GenBank/DDBJ databases">
        <title>Analysis of the immune-related transcriptome of an bilaterian model, the marine annelid Platynereis dumerilii.</title>
        <authorList>
            <person name="Altincicek B."/>
            <person name="Vilcinskas A."/>
        </authorList>
    </citation>
    <scope>NUCLEOTIDE SEQUENCE</scope>
    <source>
        <strain evidence="5">Hauenschild</strain>
        <tissue evidence="5">Whole animal</tissue>
    </source>
</reference>
<keyword evidence="2" id="KW-0963">Cytoplasm</keyword>
<keyword evidence="3" id="KW-0440">LIM domain</keyword>
<dbReference type="InterPro" id="IPR001478">
    <property type="entry name" value="PDZ"/>
</dbReference>
<evidence type="ECO:0000256" key="1">
    <source>
        <dbReference type="ARBA" id="ARBA00004496"/>
    </source>
</evidence>
<evidence type="ECO:0000256" key="3">
    <source>
        <dbReference type="ARBA" id="ARBA00023038"/>
    </source>
</evidence>
<dbReference type="PANTHER" id="PTHR24214:SF38">
    <property type="entry name" value="PDZ AND LIM DOMAIN PROTEIN ZASP-RELATED"/>
    <property type="match status" value="1"/>
</dbReference>
<dbReference type="PROSITE" id="PS50106">
    <property type="entry name" value="PDZ"/>
    <property type="match status" value="1"/>
</dbReference>
<comment type="subcellular location">
    <subcellularLocation>
        <location evidence="1">Cytoplasm</location>
    </subcellularLocation>
</comment>
<evidence type="ECO:0000259" key="4">
    <source>
        <dbReference type="PROSITE" id="PS50106"/>
    </source>
</evidence>
<feature type="domain" description="PDZ" evidence="4">
    <location>
        <begin position="33"/>
        <end position="115"/>
    </location>
</feature>
<dbReference type="GO" id="GO:0005912">
    <property type="term" value="C:adherens junction"/>
    <property type="evidence" value="ECO:0007669"/>
    <property type="project" value="TreeGrafter"/>
</dbReference>
<protein>
    <recommendedName>
        <fullName evidence="4">PDZ domain-containing protein</fullName>
    </recommendedName>
</protein>
<sequence>MQTIDMLQATNTQLQHIPYSRPFLNMFCNSLFEVTLTRDDVSPPWGFSLAGGRQCCMDLFVSRTQMGSPAGVSLTPGEVVVGINGFNVRGASLHEATCLAKRAGYQLVLLVERRCMNVQNEVIVLHKPAGYSCVSYW</sequence>
<dbReference type="GO" id="GO:0030018">
    <property type="term" value="C:Z disc"/>
    <property type="evidence" value="ECO:0007669"/>
    <property type="project" value="TreeGrafter"/>
</dbReference>
<organism evidence="5">
    <name type="scientific">Platynereis dumerilii</name>
    <name type="common">Dumeril's clam worm</name>
    <dbReference type="NCBI Taxonomy" id="6359"/>
    <lineage>
        <taxon>Eukaryota</taxon>
        <taxon>Metazoa</taxon>
        <taxon>Spiralia</taxon>
        <taxon>Lophotrochozoa</taxon>
        <taxon>Annelida</taxon>
        <taxon>Polychaeta</taxon>
        <taxon>Errantia</taxon>
        <taxon>Phyllodocida</taxon>
        <taxon>Nereididae</taxon>
        <taxon>Platynereis</taxon>
    </lineage>
</organism>